<comment type="caution">
    <text evidence="2">The sequence shown here is derived from an EMBL/GenBank/DDBJ whole genome shotgun (WGS) entry which is preliminary data.</text>
</comment>
<feature type="region of interest" description="Disordered" evidence="1">
    <location>
        <begin position="1"/>
        <end position="84"/>
    </location>
</feature>
<feature type="compositionally biased region" description="Polar residues" evidence="1">
    <location>
        <begin position="54"/>
        <end position="70"/>
    </location>
</feature>
<feature type="region of interest" description="Disordered" evidence="1">
    <location>
        <begin position="199"/>
        <end position="240"/>
    </location>
</feature>
<name>A0AAD9UF64_RIDPI</name>
<feature type="compositionally biased region" description="Polar residues" evidence="1">
    <location>
        <begin position="199"/>
        <end position="229"/>
    </location>
</feature>
<evidence type="ECO:0000313" key="2">
    <source>
        <dbReference type="EMBL" id="KAK2187054.1"/>
    </source>
</evidence>
<accession>A0AAD9UF64</accession>
<feature type="compositionally biased region" description="Low complexity" evidence="1">
    <location>
        <begin position="1"/>
        <end position="46"/>
    </location>
</feature>
<gene>
    <name evidence="2" type="ORF">NP493_180g07045</name>
</gene>
<dbReference type="AlphaFoldDB" id="A0AAD9UF64"/>
<dbReference type="EMBL" id="JAODUO010000180">
    <property type="protein sequence ID" value="KAK2187054.1"/>
    <property type="molecule type" value="Genomic_DNA"/>
</dbReference>
<keyword evidence="3" id="KW-1185">Reference proteome</keyword>
<sequence>METTAVTTAATTSVPITAAATTSTPTTAPESTSQSSTAAVTTDSSVRPPGGGTASLTVTRSSTGDVSSTSRGDDSKLFAAGSSNNSSNTVVLVYRRRLTCVNNIPAVIGQELYASNLSETRVETPSTYDTLTPSQLTCMKPPAVSGQELYTSNLSETRVETPSTYDTLTTSQPQQQSEHMYEPVDKEYYNITSDPVKYENTQVNSTADGSTGLITGDSTKRQQQTSTESDYTEPYSHMPV</sequence>
<evidence type="ECO:0000313" key="3">
    <source>
        <dbReference type="Proteomes" id="UP001209878"/>
    </source>
</evidence>
<evidence type="ECO:0000256" key="1">
    <source>
        <dbReference type="SAM" id="MobiDB-lite"/>
    </source>
</evidence>
<organism evidence="2 3">
    <name type="scientific">Ridgeia piscesae</name>
    <name type="common">Tubeworm</name>
    <dbReference type="NCBI Taxonomy" id="27915"/>
    <lineage>
        <taxon>Eukaryota</taxon>
        <taxon>Metazoa</taxon>
        <taxon>Spiralia</taxon>
        <taxon>Lophotrochozoa</taxon>
        <taxon>Annelida</taxon>
        <taxon>Polychaeta</taxon>
        <taxon>Sedentaria</taxon>
        <taxon>Canalipalpata</taxon>
        <taxon>Sabellida</taxon>
        <taxon>Siboglinidae</taxon>
        <taxon>Ridgeia</taxon>
    </lineage>
</organism>
<proteinExistence type="predicted"/>
<dbReference type="Proteomes" id="UP001209878">
    <property type="component" value="Unassembled WGS sequence"/>
</dbReference>
<reference evidence="2" key="1">
    <citation type="journal article" date="2023" name="Mol. Biol. Evol.">
        <title>Third-Generation Sequencing Reveals the Adaptive Role of the Epigenome in Three Deep-Sea Polychaetes.</title>
        <authorList>
            <person name="Perez M."/>
            <person name="Aroh O."/>
            <person name="Sun Y."/>
            <person name="Lan Y."/>
            <person name="Juniper S.K."/>
            <person name="Young C.R."/>
            <person name="Angers B."/>
            <person name="Qian P.Y."/>
        </authorList>
    </citation>
    <scope>NUCLEOTIDE SEQUENCE</scope>
    <source>
        <strain evidence="2">R07B-5</strain>
    </source>
</reference>
<protein>
    <submittedName>
        <fullName evidence="2">Uncharacterized protein</fullName>
    </submittedName>
</protein>